<sequence length="143" mass="16061">MALGLLPPDHSYHGDLSTVHVILGSGGNRTLPDLGEPIYNGLTIFRCFYISHTDTRQFLLLTALYFQGLRQHFPPRLALTFVLIIVLRLGAHHIRRWPSPFQPPSQFFSSRCPTHFFLPSPSSLFADTDEGFLPAQGSKSRAE</sequence>
<reference evidence="1" key="1">
    <citation type="submission" date="2018-11" db="EMBL/GenBank/DDBJ databases">
        <authorList>
            <consortium name="Pathogen Informatics"/>
        </authorList>
    </citation>
    <scope>NUCLEOTIDE SEQUENCE</scope>
</reference>
<dbReference type="Proteomes" id="UP000784294">
    <property type="component" value="Unassembled WGS sequence"/>
</dbReference>
<gene>
    <name evidence="1" type="ORF">PXEA_LOCUS22413</name>
</gene>
<evidence type="ECO:0000313" key="1">
    <source>
        <dbReference type="EMBL" id="VEL28973.1"/>
    </source>
</evidence>
<comment type="caution">
    <text evidence="1">The sequence shown here is derived from an EMBL/GenBank/DDBJ whole genome shotgun (WGS) entry which is preliminary data.</text>
</comment>
<name>A0A448X631_9PLAT</name>
<organism evidence="1 2">
    <name type="scientific">Protopolystoma xenopodis</name>
    <dbReference type="NCBI Taxonomy" id="117903"/>
    <lineage>
        <taxon>Eukaryota</taxon>
        <taxon>Metazoa</taxon>
        <taxon>Spiralia</taxon>
        <taxon>Lophotrochozoa</taxon>
        <taxon>Platyhelminthes</taxon>
        <taxon>Monogenea</taxon>
        <taxon>Polyopisthocotylea</taxon>
        <taxon>Polystomatidea</taxon>
        <taxon>Polystomatidae</taxon>
        <taxon>Protopolystoma</taxon>
    </lineage>
</organism>
<protein>
    <submittedName>
        <fullName evidence="1">Uncharacterized protein</fullName>
    </submittedName>
</protein>
<keyword evidence="2" id="KW-1185">Reference proteome</keyword>
<proteinExistence type="predicted"/>
<dbReference type="AlphaFoldDB" id="A0A448X631"/>
<accession>A0A448X631</accession>
<dbReference type="EMBL" id="CAAALY010099220">
    <property type="protein sequence ID" value="VEL28973.1"/>
    <property type="molecule type" value="Genomic_DNA"/>
</dbReference>
<evidence type="ECO:0000313" key="2">
    <source>
        <dbReference type="Proteomes" id="UP000784294"/>
    </source>
</evidence>